<sequence>MSSDYEKPKLHPGPHLELLNPVPESVPEPDRNFHQFAGLPPELRIMIWRESLACERLITIGQRPYLRAAKTPLITTNYVVKIPQYLALNPALFVNQESRDIALSYYRIRIPCISPRDKIYEGNVNVIFYFNPDYDTVLVFGNDWSGLWADEFVEFAQEVQAADTKRLGLRNVAFHAVPRRLQNIAALEKLSQNNALKQVMSGLRSVTFVLAVYREGEWSSSPANRARYRRGIPANGMRYTCFQRVPRDPRPIQQDLRHDFAQIRETGSDFEQLLDIRAFASTWIHLRRTWKLQSPCEHKFSLTSRMRFSYDRSSILWILKSDNRVWQNSLTSIKRAGLISKGEETVEELKTAPQAAIGFWIFPVDALGLTPPEGAPGYTGEESAVLDLTAYHPELALCDID</sequence>
<proteinExistence type="predicted"/>
<name>A0A4E9EGQ0_GIBZA</name>
<dbReference type="AlphaFoldDB" id="A0A4E9EGQ0"/>
<evidence type="ECO:0000313" key="3">
    <source>
        <dbReference type="EMBL" id="VIO62105.1"/>
    </source>
</evidence>
<protein>
    <recommendedName>
        <fullName evidence="2">2EXR domain-containing protein</fullName>
    </recommendedName>
</protein>
<dbReference type="InterPro" id="IPR045518">
    <property type="entry name" value="2EXR"/>
</dbReference>
<evidence type="ECO:0000259" key="2">
    <source>
        <dbReference type="Pfam" id="PF20150"/>
    </source>
</evidence>
<reference evidence="3" key="1">
    <citation type="submission" date="2019-04" db="EMBL/GenBank/DDBJ databases">
        <authorList>
            <person name="Melise S."/>
            <person name="Noan J."/>
            <person name="Okalmin O."/>
        </authorList>
    </citation>
    <scope>NUCLEOTIDE SEQUENCE</scope>
    <source>
        <strain evidence="3">FN9</strain>
    </source>
</reference>
<dbReference type="Pfam" id="PF20150">
    <property type="entry name" value="2EXR"/>
    <property type="match status" value="1"/>
</dbReference>
<dbReference type="EMBL" id="CAAKMV010000158">
    <property type="protein sequence ID" value="VIO62105.1"/>
    <property type="molecule type" value="Genomic_DNA"/>
</dbReference>
<organism evidence="3">
    <name type="scientific">Gibberella zeae</name>
    <name type="common">Wheat head blight fungus</name>
    <name type="synonym">Fusarium graminearum</name>
    <dbReference type="NCBI Taxonomy" id="5518"/>
    <lineage>
        <taxon>Eukaryota</taxon>
        <taxon>Fungi</taxon>
        <taxon>Dikarya</taxon>
        <taxon>Ascomycota</taxon>
        <taxon>Pezizomycotina</taxon>
        <taxon>Sordariomycetes</taxon>
        <taxon>Hypocreomycetidae</taxon>
        <taxon>Hypocreales</taxon>
        <taxon>Nectriaceae</taxon>
        <taxon>Fusarium</taxon>
    </lineage>
</organism>
<feature type="domain" description="2EXR" evidence="2">
    <location>
        <begin position="33"/>
        <end position="137"/>
    </location>
</feature>
<dbReference type="PANTHER" id="PTHR35910">
    <property type="entry name" value="2EXR DOMAIN-CONTAINING PROTEIN"/>
    <property type="match status" value="1"/>
</dbReference>
<evidence type="ECO:0000256" key="1">
    <source>
        <dbReference type="SAM" id="MobiDB-lite"/>
    </source>
</evidence>
<feature type="region of interest" description="Disordered" evidence="1">
    <location>
        <begin position="1"/>
        <end position="21"/>
    </location>
</feature>
<accession>A0A4E9EGQ0</accession>
<dbReference type="PANTHER" id="PTHR35910:SF6">
    <property type="entry name" value="2EXR DOMAIN-CONTAINING PROTEIN"/>
    <property type="match status" value="1"/>
</dbReference>
<gene>
    <name evidence="3" type="ORF">FUG_LOCUS467893</name>
</gene>